<dbReference type="PROSITE" id="PS51257">
    <property type="entry name" value="PROKAR_LIPOPROTEIN"/>
    <property type="match status" value="1"/>
</dbReference>
<feature type="transmembrane region" description="Helical" evidence="2">
    <location>
        <begin position="14"/>
        <end position="34"/>
    </location>
</feature>
<name>A0ABW4DYC0_9RHOB</name>
<organism evidence="3 4">
    <name type="scientific">Paracoccus nototheniae</name>
    <dbReference type="NCBI Taxonomy" id="2489002"/>
    <lineage>
        <taxon>Bacteria</taxon>
        <taxon>Pseudomonadati</taxon>
        <taxon>Pseudomonadota</taxon>
        <taxon>Alphaproteobacteria</taxon>
        <taxon>Rhodobacterales</taxon>
        <taxon>Paracoccaceae</taxon>
        <taxon>Paracoccus</taxon>
    </lineage>
</organism>
<proteinExistence type="predicted"/>
<evidence type="ECO:0000313" key="4">
    <source>
        <dbReference type="Proteomes" id="UP001597302"/>
    </source>
</evidence>
<feature type="transmembrane region" description="Helical" evidence="2">
    <location>
        <begin position="54"/>
        <end position="79"/>
    </location>
</feature>
<evidence type="ECO:0000256" key="1">
    <source>
        <dbReference type="SAM" id="MobiDB-lite"/>
    </source>
</evidence>
<evidence type="ECO:0000256" key="2">
    <source>
        <dbReference type="SAM" id="Phobius"/>
    </source>
</evidence>
<keyword evidence="2" id="KW-0812">Transmembrane</keyword>
<dbReference type="EMBL" id="JBHTOQ010000022">
    <property type="protein sequence ID" value="MFD1482112.1"/>
    <property type="molecule type" value="Genomic_DNA"/>
</dbReference>
<dbReference type="InterPro" id="IPR018919">
    <property type="entry name" value="DUF2484"/>
</dbReference>
<sequence length="112" mass="11581">MTEGRLPEILSQPALALALVGLWLVLACLLPVLLSGRRQRRATRAMVLAGVPALGWVTLLWGPGIGVAGFGLGLLILLGHPSGRRSRHRPGPASAQSGRDHDPVGGGAKGQS</sequence>
<evidence type="ECO:0000313" key="3">
    <source>
        <dbReference type="EMBL" id="MFD1482112.1"/>
    </source>
</evidence>
<reference evidence="4" key="1">
    <citation type="journal article" date="2019" name="Int. J. Syst. Evol. Microbiol.">
        <title>The Global Catalogue of Microorganisms (GCM) 10K type strain sequencing project: providing services to taxonomists for standard genome sequencing and annotation.</title>
        <authorList>
            <consortium name="The Broad Institute Genomics Platform"/>
            <consortium name="The Broad Institute Genome Sequencing Center for Infectious Disease"/>
            <person name="Wu L."/>
            <person name="Ma J."/>
        </authorList>
    </citation>
    <scope>NUCLEOTIDE SEQUENCE [LARGE SCALE GENOMIC DNA]</scope>
    <source>
        <strain evidence="4">CCM 8875</strain>
    </source>
</reference>
<feature type="region of interest" description="Disordered" evidence="1">
    <location>
        <begin position="82"/>
        <end position="112"/>
    </location>
</feature>
<dbReference type="Pfam" id="PF10658">
    <property type="entry name" value="DUF2484"/>
    <property type="match status" value="1"/>
</dbReference>
<gene>
    <name evidence="3" type="ORF">ACFQ5P_12480</name>
</gene>
<comment type="caution">
    <text evidence="3">The sequence shown here is derived from an EMBL/GenBank/DDBJ whole genome shotgun (WGS) entry which is preliminary data.</text>
</comment>
<dbReference type="RefSeq" id="WP_131578375.1">
    <property type="nucleotide sequence ID" value="NZ_CBCSAJ010000103.1"/>
</dbReference>
<keyword evidence="4" id="KW-1185">Reference proteome</keyword>
<protein>
    <submittedName>
        <fullName evidence="3">DUF2484 family protein</fullName>
    </submittedName>
</protein>
<keyword evidence="2" id="KW-0472">Membrane</keyword>
<keyword evidence="2" id="KW-1133">Transmembrane helix</keyword>
<dbReference type="Proteomes" id="UP001597302">
    <property type="component" value="Unassembled WGS sequence"/>
</dbReference>
<accession>A0ABW4DYC0</accession>